<feature type="domain" description="Glycosyltransferase 61 catalytic" evidence="4">
    <location>
        <begin position="349"/>
        <end position="534"/>
    </location>
</feature>
<dbReference type="Pfam" id="PF13414">
    <property type="entry name" value="TPR_11"/>
    <property type="match status" value="1"/>
</dbReference>
<evidence type="ECO:0000313" key="6">
    <source>
        <dbReference type="Proteomes" id="UP000500857"/>
    </source>
</evidence>
<sequence>MNQDVPALNKRAKKLLKSGRSQEAIALCQQSLKLDPHCRETYEILGDGFSKLGKSRSAKRVYKTLENLDRPSAEIEFKRGNDCVQLKQWDEAIAHYRRAIEIAPSSPQIYEKLAIALSHRHRFSEAIACIETQINLQPYSATAYQNLGILLELENNLEAAIVAYLNSYQIDPKDSSIFIKLVNSFALNGQLERAISFAEIGLKKHPGLTQKYFKLDNISYDRHRLAIGNNLIEKIVYSSREWARGDRVASPQENRAIACREVYPSSAISLPSQTLSGTSPPGFIVSVREGQVWGDSANTIVVAGGDRLLADVCTGGGKVAWIFGLKMAYSVCKLPGMTACLSVQAGRDYYHWMVDVLPRIELLELGGFELDKIDRFLVNPVQYKYQQETLSILGIPRQKWHEIEGDRFIQAETLIVPSVPTTAPKWMGEFIDGPPRWVCEFLRDRFLPKEEGAIAVSPTPNKIYINRQQAKHRRVVNELEAIEFLKNYGFVSVSLERLSFREQVRLLSGAQVVVAPHGAGLTNAVFCQPGTVVIELFSHRYRSSCYQVMSHHLGLEYRAVVGKDYRSLAVSDFLERNPNLLPYSIYEDIYIDLEQLAEYL</sequence>
<dbReference type="AlphaFoldDB" id="A0A6H1TWD8"/>
<reference evidence="5 6" key="1">
    <citation type="submission" date="2020-04" db="EMBL/GenBank/DDBJ databases">
        <authorList>
            <person name="Basu S."/>
            <person name="Maruthanayagam V."/>
            <person name="Chakraborty S."/>
            <person name="Pramanik A."/>
            <person name="Mukherjee J."/>
            <person name="Brink B."/>
        </authorList>
    </citation>
    <scope>NUCLEOTIDE SEQUENCE [LARGE SCALE GENOMIC DNA]</scope>
    <source>
        <strain evidence="5 6">AP17</strain>
    </source>
</reference>
<feature type="repeat" description="TPR" evidence="3">
    <location>
        <begin position="73"/>
        <end position="106"/>
    </location>
</feature>
<protein>
    <submittedName>
        <fullName evidence="5">DUF563 domain-containing protein</fullName>
    </submittedName>
</protein>
<dbReference type="InterPro" id="IPR019734">
    <property type="entry name" value="TPR_rpt"/>
</dbReference>
<organism evidence="5 6">
    <name type="scientific">Oxynema aestuarii AP17</name>
    <dbReference type="NCBI Taxonomy" id="2064643"/>
    <lineage>
        <taxon>Bacteria</taxon>
        <taxon>Bacillati</taxon>
        <taxon>Cyanobacteriota</taxon>
        <taxon>Cyanophyceae</taxon>
        <taxon>Oscillatoriophycideae</taxon>
        <taxon>Oscillatoriales</taxon>
        <taxon>Oscillatoriaceae</taxon>
        <taxon>Oxynema</taxon>
        <taxon>Oxynema aestuarii</taxon>
    </lineage>
</organism>
<dbReference type="SUPFAM" id="SSF48452">
    <property type="entry name" value="TPR-like"/>
    <property type="match status" value="1"/>
</dbReference>
<dbReference type="InterPro" id="IPR051685">
    <property type="entry name" value="Ycf3/AcsC/BcsC/TPR_MFPF"/>
</dbReference>
<dbReference type="RefSeq" id="WP_168568622.1">
    <property type="nucleotide sequence ID" value="NZ_CP051167.1"/>
</dbReference>
<dbReference type="PROSITE" id="PS50005">
    <property type="entry name" value="TPR"/>
    <property type="match status" value="2"/>
</dbReference>
<evidence type="ECO:0000259" key="4">
    <source>
        <dbReference type="Pfam" id="PF04577"/>
    </source>
</evidence>
<dbReference type="KEGG" id="oxy:HCG48_07635"/>
<keyword evidence="2 3" id="KW-0802">TPR repeat</keyword>
<name>A0A6H1TWD8_9CYAN</name>
<dbReference type="InterPro" id="IPR049625">
    <property type="entry name" value="Glyco_transf_61_cat"/>
</dbReference>
<dbReference type="Proteomes" id="UP000500857">
    <property type="component" value="Chromosome"/>
</dbReference>
<dbReference type="Pfam" id="PF04577">
    <property type="entry name" value="Glyco_transf_61"/>
    <property type="match status" value="1"/>
</dbReference>
<dbReference type="PANTHER" id="PTHR44943:SF8">
    <property type="entry name" value="TPR REPEAT-CONTAINING PROTEIN MJ0263"/>
    <property type="match status" value="1"/>
</dbReference>
<evidence type="ECO:0000313" key="5">
    <source>
        <dbReference type="EMBL" id="QIZ70467.1"/>
    </source>
</evidence>
<dbReference type="PANTHER" id="PTHR44943">
    <property type="entry name" value="CELLULOSE SYNTHASE OPERON PROTEIN C"/>
    <property type="match status" value="1"/>
</dbReference>
<evidence type="ECO:0000256" key="3">
    <source>
        <dbReference type="PROSITE-ProRule" id="PRU00339"/>
    </source>
</evidence>
<dbReference type="Gene3D" id="1.25.40.10">
    <property type="entry name" value="Tetratricopeptide repeat domain"/>
    <property type="match status" value="1"/>
</dbReference>
<dbReference type="EMBL" id="CP051167">
    <property type="protein sequence ID" value="QIZ70467.1"/>
    <property type="molecule type" value="Genomic_DNA"/>
</dbReference>
<evidence type="ECO:0000256" key="2">
    <source>
        <dbReference type="ARBA" id="ARBA00022803"/>
    </source>
</evidence>
<feature type="repeat" description="TPR" evidence="3">
    <location>
        <begin position="141"/>
        <end position="174"/>
    </location>
</feature>
<evidence type="ECO:0000256" key="1">
    <source>
        <dbReference type="ARBA" id="ARBA00022737"/>
    </source>
</evidence>
<dbReference type="InterPro" id="IPR011990">
    <property type="entry name" value="TPR-like_helical_dom_sf"/>
</dbReference>
<dbReference type="GO" id="GO:0016757">
    <property type="term" value="F:glycosyltransferase activity"/>
    <property type="evidence" value="ECO:0007669"/>
    <property type="project" value="InterPro"/>
</dbReference>
<dbReference type="SMART" id="SM00028">
    <property type="entry name" value="TPR"/>
    <property type="match status" value="5"/>
</dbReference>
<accession>A0A6H1TWD8</accession>
<keyword evidence="6" id="KW-1185">Reference proteome</keyword>
<proteinExistence type="predicted"/>
<dbReference type="Pfam" id="PF13181">
    <property type="entry name" value="TPR_8"/>
    <property type="match status" value="1"/>
</dbReference>
<gene>
    <name evidence="5" type="ORF">HCG48_07635</name>
</gene>
<keyword evidence="1" id="KW-0677">Repeat</keyword>